<feature type="transmembrane region" description="Helical" evidence="17">
    <location>
        <begin position="559"/>
        <end position="575"/>
    </location>
</feature>
<feature type="domain" description="NADH-Ubiquinone oxidoreductase (complex I) chain 5 N-terminal" evidence="19">
    <location>
        <begin position="44"/>
        <end position="92"/>
    </location>
</feature>
<dbReference type="PANTHER" id="PTHR42829">
    <property type="entry name" value="NADH-UBIQUINONE OXIDOREDUCTASE CHAIN 5"/>
    <property type="match status" value="1"/>
</dbReference>
<evidence type="ECO:0000256" key="14">
    <source>
        <dbReference type="ARBA" id="ARBA00023128"/>
    </source>
</evidence>
<evidence type="ECO:0000313" key="21">
    <source>
        <dbReference type="EMBL" id="QNH68784.1"/>
    </source>
</evidence>
<evidence type="ECO:0000256" key="3">
    <source>
        <dbReference type="ARBA" id="ARBA00012944"/>
    </source>
</evidence>
<dbReference type="PANTHER" id="PTHR42829:SF2">
    <property type="entry name" value="NADH-UBIQUINONE OXIDOREDUCTASE CHAIN 5"/>
    <property type="match status" value="1"/>
</dbReference>
<evidence type="ECO:0000259" key="19">
    <source>
        <dbReference type="Pfam" id="PF00662"/>
    </source>
</evidence>
<protein>
    <recommendedName>
        <fullName evidence="4 17">NADH-ubiquinone oxidoreductase chain 5</fullName>
        <ecNumber evidence="3 17">7.1.1.2</ecNumber>
    </recommendedName>
</protein>
<keyword evidence="11 17" id="KW-1133">Transmembrane helix</keyword>
<dbReference type="EMBL" id="MT762277">
    <property type="protein sequence ID" value="QNH68784.1"/>
    <property type="molecule type" value="Genomic_DNA"/>
</dbReference>
<dbReference type="InterPro" id="IPR001750">
    <property type="entry name" value="ND/Mrp_TM"/>
</dbReference>
<keyword evidence="5 17" id="KW-0813">Transport</keyword>
<feature type="transmembrane region" description="Helical" evidence="17">
    <location>
        <begin position="420"/>
        <end position="444"/>
    </location>
</feature>
<dbReference type="InterPro" id="IPR003945">
    <property type="entry name" value="NU5C-like"/>
</dbReference>
<evidence type="ECO:0000256" key="5">
    <source>
        <dbReference type="ARBA" id="ARBA00022448"/>
    </source>
</evidence>
<dbReference type="GeneID" id="59142954"/>
<proteinExistence type="inferred from homology"/>
<feature type="transmembrane region" description="Helical" evidence="17">
    <location>
        <begin position="490"/>
        <end position="510"/>
    </location>
</feature>
<dbReference type="GO" id="GO:0008137">
    <property type="term" value="F:NADH dehydrogenase (ubiquinone) activity"/>
    <property type="evidence" value="ECO:0007669"/>
    <property type="project" value="UniProtKB-EC"/>
</dbReference>
<feature type="transmembrane region" description="Helical" evidence="17">
    <location>
        <begin position="153"/>
        <end position="171"/>
    </location>
</feature>
<dbReference type="InterPro" id="IPR010934">
    <property type="entry name" value="NADH_DH_su5_C"/>
</dbReference>
<accession>A0A7G7WQF7</accession>
<comment type="subcellular location">
    <subcellularLocation>
        <location evidence="2">Mitochondrion inner membrane</location>
        <topology evidence="2">Multi-pass membrane protein</topology>
    </subcellularLocation>
</comment>
<feature type="transmembrane region" description="Helical" evidence="17">
    <location>
        <begin position="376"/>
        <end position="400"/>
    </location>
</feature>
<feature type="transmembrane region" description="Helical" evidence="17">
    <location>
        <begin position="340"/>
        <end position="361"/>
    </location>
</feature>
<organism evidence="21">
    <name type="scientific">Lysmata amboinensis</name>
    <name type="common">scarlet cleaner shrimp</name>
    <dbReference type="NCBI Taxonomy" id="575568"/>
    <lineage>
        <taxon>Eukaryota</taxon>
        <taxon>Metazoa</taxon>
        <taxon>Ecdysozoa</taxon>
        <taxon>Arthropoda</taxon>
        <taxon>Crustacea</taxon>
        <taxon>Multicrustacea</taxon>
        <taxon>Malacostraca</taxon>
        <taxon>Eumalacostraca</taxon>
        <taxon>Eucarida</taxon>
        <taxon>Decapoda</taxon>
        <taxon>Pleocyemata</taxon>
        <taxon>Caridea</taxon>
        <taxon>Alpheoidea</taxon>
        <taxon>Hippolytidae</taxon>
        <taxon>Lysmata</taxon>
    </lineage>
</organism>
<keyword evidence="12 17" id="KW-0520">NAD</keyword>
<dbReference type="Pfam" id="PF06455">
    <property type="entry name" value="NADH5_C"/>
    <property type="match status" value="1"/>
</dbReference>
<feature type="transmembrane region" description="Helical" evidence="17">
    <location>
        <begin position="177"/>
        <end position="195"/>
    </location>
</feature>
<feature type="transmembrane region" description="Helical" evidence="17">
    <location>
        <begin position="456"/>
        <end position="478"/>
    </location>
</feature>
<dbReference type="PRINTS" id="PR01434">
    <property type="entry name" value="NADHDHGNASE5"/>
</dbReference>
<dbReference type="GO" id="GO:0003954">
    <property type="term" value="F:NADH dehydrogenase activity"/>
    <property type="evidence" value="ECO:0007669"/>
    <property type="project" value="TreeGrafter"/>
</dbReference>
<feature type="transmembrane region" description="Helical" evidence="17">
    <location>
        <begin position="91"/>
        <end position="108"/>
    </location>
</feature>
<evidence type="ECO:0000256" key="10">
    <source>
        <dbReference type="ARBA" id="ARBA00022982"/>
    </source>
</evidence>
<keyword evidence="15 17" id="KW-0472">Membrane</keyword>
<evidence type="ECO:0000256" key="12">
    <source>
        <dbReference type="ARBA" id="ARBA00023027"/>
    </source>
</evidence>
<evidence type="ECO:0000256" key="9">
    <source>
        <dbReference type="ARBA" id="ARBA00022967"/>
    </source>
</evidence>
<comment type="function">
    <text evidence="1">Core subunit of the mitochondrial membrane respiratory chain NADH dehydrogenase (Complex I) that is believed to belong to the minimal assembly required for catalysis. Complex I functions in the transfer of electrons from NADH to the respiratory chain. The immediate electron acceptor for the enzyme is believed to be ubiquinone.</text>
</comment>
<geneLocation type="mitochondrion" evidence="21"/>
<evidence type="ECO:0000256" key="17">
    <source>
        <dbReference type="RuleBase" id="RU003404"/>
    </source>
</evidence>
<evidence type="ECO:0000256" key="2">
    <source>
        <dbReference type="ARBA" id="ARBA00004448"/>
    </source>
</evidence>
<dbReference type="CTD" id="4540"/>
<feature type="transmembrane region" description="Helical" evidence="17">
    <location>
        <begin position="12"/>
        <end position="31"/>
    </location>
</feature>
<evidence type="ECO:0000259" key="20">
    <source>
        <dbReference type="Pfam" id="PF06455"/>
    </source>
</evidence>
<keyword evidence="14 17" id="KW-0496">Mitochondrion</keyword>
<evidence type="ECO:0000259" key="18">
    <source>
        <dbReference type="Pfam" id="PF00361"/>
    </source>
</evidence>
<dbReference type="Pfam" id="PF00361">
    <property type="entry name" value="Proton_antipo_M"/>
    <property type="match status" value="1"/>
</dbReference>
<comment type="function">
    <text evidence="17">Core subunit of the mitochondrial membrane respiratory chain NADH dehydrogenase (Complex I) which catalyzes electron transfer from NADH through the respiratory chain, using ubiquinone as an electron acceptor. Essential for the catalytic activity and assembly of complex I.</text>
</comment>
<dbReference type="GO" id="GO:0015990">
    <property type="term" value="P:electron transport coupled proton transport"/>
    <property type="evidence" value="ECO:0007669"/>
    <property type="project" value="TreeGrafter"/>
</dbReference>
<keyword evidence="6" id="KW-0679">Respiratory chain</keyword>
<sequence>MLWDIKMNLTSFCFLFLCSLSFFGVSVMMLFNQQGFLIEWEIVSLNSSTVVMAIIFDWMSSMFMSFVMFISCMVLYYSGSYMKGDYNINRFMYLVLGFVSSMMFLIISPNLISILLGWDGLGLVSYALVIYYQNEKSCNAGMLTALSNRVGDVAILLSIGLMSSTGGWNYVVSAEEGQLILIGGLVMLVIMASMTKSAQIPFSAWLPAAMAAPTPVSALVHSSTLVTAGVYLLIRFSPAMEGSVEQSALLILASLTMFMAGLGANFETDLKKIIALSTLSQLGVMMFTLSMGLSDLAFFHLLTHALFKALLFMCAGSVIHSVGDYQDIRVMGGLVKFMPLSVMSMNLANLALCGSPFLAGFYSKDLILEVAFSSELNLICFILLVLATSLTVCYSFRLVYYSLSGDWNLSCSTAVGDDDLTITSSMFGLVIGAVVGGSLLSWLLFPSPEMICLSPLMKMLALIVSVMGGLIGYGLNLMSVNDSLKSLKSHLLVSFMGSMWFMPFLSTYGVSKEVLKVGVIYSKSGDSGWLEYYGSQGTHRLFMSVSAQLQVAQDNNVKIYMMIVMLWLVALLVVII</sequence>
<evidence type="ECO:0000256" key="15">
    <source>
        <dbReference type="ARBA" id="ARBA00023136"/>
    </source>
</evidence>
<feature type="transmembrane region" description="Helical" evidence="17">
    <location>
        <begin position="246"/>
        <end position="266"/>
    </location>
</feature>
<feature type="transmembrane region" description="Helical" evidence="17">
    <location>
        <begin position="216"/>
        <end position="234"/>
    </location>
</feature>
<evidence type="ECO:0000256" key="6">
    <source>
        <dbReference type="ARBA" id="ARBA00022660"/>
    </source>
</evidence>
<dbReference type="GO" id="GO:0005743">
    <property type="term" value="C:mitochondrial inner membrane"/>
    <property type="evidence" value="ECO:0007669"/>
    <property type="project" value="UniProtKB-SubCell"/>
</dbReference>
<keyword evidence="13 17" id="KW-0830">Ubiquinone</keyword>
<evidence type="ECO:0000256" key="13">
    <source>
        <dbReference type="ARBA" id="ARBA00023075"/>
    </source>
</evidence>
<name>A0A7G7WQF7_9EUCA</name>
<dbReference type="EC" id="7.1.1.2" evidence="3 17"/>
<evidence type="ECO:0000256" key="7">
    <source>
        <dbReference type="ARBA" id="ARBA00022692"/>
    </source>
</evidence>
<gene>
    <name evidence="21" type="primary">ND5</name>
</gene>
<dbReference type="InterPro" id="IPR001516">
    <property type="entry name" value="Proton_antipo_N"/>
</dbReference>
<keyword evidence="9" id="KW-1278">Translocase</keyword>
<evidence type="ECO:0000256" key="16">
    <source>
        <dbReference type="ARBA" id="ARBA00049551"/>
    </source>
</evidence>
<evidence type="ECO:0000256" key="4">
    <source>
        <dbReference type="ARBA" id="ARBA00021096"/>
    </source>
</evidence>
<feature type="domain" description="NADH:quinone oxidoreductase/Mrp antiporter transmembrane" evidence="18">
    <location>
        <begin position="108"/>
        <end position="387"/>
    </location>
</feature>
<comment type="catalytic activity">
    <reaction evidence="16 17">
        <text>a ubiquinone + NADH + 5 H(+)(in) = a ubiquinol + NAD(+) + 4 H(+)(out)</text>
        <dbReference type="Rhea" id="RHEA:29091"/>
        <dbReference type="Rhea" id="RHEA-COMP:9565"/>
        <dbReference type="Rhea" id="RHEA-COMP:9566"/>
        <dbReference type="ChEBI" id="CHEBI:15378"/>
        <dbReference type="ChEBI" id="CHEBI:16389"/>
        <dbReference type="ChEBI" id="CHEBI:17976"/>
        <dbReference type="ChEBI" id="CHEBI:57540"/>
        <dbReference type="ChEBI" id="CHEBI:57945"/>
        <dbReference type="EC" id="7.1.1.2"/>
    </reaction>
</comment>
<feature type="transmembrane region" description="Helical" evidence="17">
    <location>
        <begin position="51"/>
        <end position="79"/>
    </location>
</feature>
<feature type="domain" description="NADH dehydrogenase subunit 5 C-terminal" evidence="20">
    <location>
        <begin position="394"/>
        <end position="574"/>
    </location>
</feature>
<comment type="similarity">
    <text evidence="17">Belongs to the complex I subunit 5 family.</text>
</comment>
<evidence type="ECO:0000256" key="1">
    <source>
        <dbReference type="ARBA" id="ARBA00003257"/>
    </source>
</evidence>
<dbReference type="AlphaFoldDB" id="A0A7G7WQF7"/>
<dbReference type="GO" id="GO:0042773">
    <property type="term" value="P:ATP synthesis coupled electron transport"/>
    <property type="evidence" value="ECO:0007669"/>
    <property type="project" value="InterPro"/>
</dbReference>
<keyword evidence="10" id="KW-0249">Electron transport</keyword>
<evidence type="ECO:0000256" key="8">
    <source>
        <dbReference type="ARBA" id="ARBA00022792"/>
    </source>
</evidence>
<evidence type="ECO:0000256" key="11">
    <source>
        <dbReference type="ARBA" id="ARBA00022989"/>
    </source>
</evidence>
<dbReference type="Pfam" id="PF00662">
    <property type="entry name" value="Proton_antipo_N"/>
    <property type="match status" value="1"/>
</dbReference>
<dbReference type="RefSeq" id="YP_009926441.1">
    <property type="nucleotide sequence ID" value="NC_050676.1"/>
</dbReference>
<reference evidence="21" key="1">
    <citation type="submission" date="2020-07" db="EMBL/GenBank/DDBJ databases">
        <authorList>
            <person name="Wen J."/>
        </authorList>
    </citation>
    <scope>NUCLEOTIDE SEQUENCE</scope>
</reference>
<keyword evidence="7 17" id="KW-0812">Transmembrane</keyword>
<keyword evidence="8" id="KW-0999">Mitochondrion inner membrane</keyword>